<organism evidence="1 2">
    <name type="scientific">Vibrio campbellii (strain ATCC BAA-1116)</name>
    <dbReference type="NCBI Taxonomy" id="2902295"/>
    <lineage>
        <taxon>Bacteria</taxon>
        <taxon>Pseudomonadati</taxon>
        <taxon>Pseudomonadota</taxon>
        <taxon>Gammaproteobacteria</taxon>
        <taxon>Vibrionales</taxon>
        <taxon>Vibrionaceae</taxon>
        <taxon>Vibrio</taxon>
    </lineage>
</organism>
<reference evidence="1 2" key="1">
    <citation type="submission" date="2007-08" db="EMBL/GenBank/DDBJ databases">
        <authorList>
            <consortium name="The Vibrio harveyi Genome Sequencing Project"/>
            <person name="Bassler B."/>
            <person name="Clifton S.W."/>
            <person name="Fulton L."/>
            <person name="Delehaunty K."/>
            <person name="Fronick C."/>
            <person name="Harrison M."/>
            <person name="Markivic C."/>
            <person name="Fulton R."/>
            <person name="Tin-Wollam A.-M."/>
            <person name="Shah N."/>
            <person name="Pepin K."/>
            <person name="Nash W."/>
            <person name="Thiruvilangam P."/>
            <person name="Bhonagiri V."/>
            <person name="Waters C."/>
            <person name="Tu K.C."/>
            <person name="Irgon J."/>
            <person name="Wilson R.K."/>
        </authorList>
    </citation>
    <scope>NUCLEOTIDE SEQUENCE [LARGE SCALE GENOMIC DNA]</scope>
    <source>
        <strain evidence="2">ATCC BAA-1116 / BB120</strain>
    </source>
</reference>
<dbReference type="EMBL" id="CP000789">
    <property type="protein sequence ID" value="ABU70738.1"/>
    <property type="molecule type" value="Genomic_DNA"/>
</dbReference>
<accession>A7MZ13</accession>
<proteinExistence type="predicted"/>
<dbReference type="AlphaFoldDB" id="A7MZ13"/>
<dbReference type="Proteomes" id="UP000008152">
    <property type="component" value="Chromosome I"/>
</dbReference>
<gene>
    <name evidence="1" type="ordered locus">VIBHAR_01769</name>
</gene>
<evidence type="ECO:0000313" key="2">
    <source>
        <dbReference type="Proteomes" id="UP000008152"/>
    </source>
</evidence>
<name>A7MZ13_VIBC1</name>
<dbReference type="KEGG" id="vha:VIBHAR_01769"/>
<evidence type="ECO:0000313" key="1">
    <source>
        <dbReference type="EMBL" id="ABU70738.1"/>
    </source>
</evidence>
<sequence length="70" mass="7961">MVLVMVLLLAKQIITLYHVVQKILTKDQHTLVIPQWNHNLTMGNSRVMIFSSVIAGFWQRLEGTGSTILL</sequence>
<protein>
    <submittedName>
        <fullName evidence="1">Uncharacterized protein</fullName>
    </submittedName>
</protein>